<dbReference type="Proteomes" id="UP000220691">
    <property type="component" value="Unassembled WGS sequence"/>
</dbReference>
<feature type="non-terminal residue" evidence="2">
    <location>
        <position position="1"/>
    </location>
</feature>
<evidence type="ECO:0000313" key="3">
    <source>
        <dbReference type="Proteomes" id="UP000220691"/>
    </source>
</evidence>
<organism evidence="2 3">
    <name type="scientific">Bacillus cereus</name>
    <dbReference type="NCBI Taxonomy" id="1396"/>
    <lineage>
        <taxon>Bacteria</taxon>
        <taxon>Bacillati</taxon>
        <taxon>Bacillota</taxon>
        <taxon>Bacilli</taxon>
        <taxon>Bacillales</taxon>
        <taxon>Bacillaceae</taxon>
        <taxon>Bacillus</taxon>
        <taxon>Bacillus cereus group</taxon>
    </lineage>
</organism>
<evidence type="ECO:0000313" key="2">
    <source>
        <dbReference type="EMBL" id="PEN81118.1"/>
    </source>
</evidence>
<proteinExistence type="predicted"/>
<dbReference type="AlphaFoldDB" id="A0A9X6YJE5"/>
<gene>
    <name evidence="2" type="ORF">CN553_29220</name>
</gene>
<accession>A0A9X6YJE5</accession>
<dbReference type="InterPro" id="IPR038717">
    <property type="entry name" value="Tc1-like_DDE_dom"/>
</dbReference>
<protein>
    <recommendedName>
        <fullName evidence="1">Tc1-like transposase DDE domain-containing protein</fullName>
    </recommendedName>
</protein>
<sequence>FCLHKTAITFQDFLQYIVKENPQKYIVMVLDNARIHHAKLLKPFLKMDSQRLSLIFHHLIHRI</sequence>
<dbReference type="EMBL" id="NUAN01000267">
    <property type="protein sequence ID" value="PEN81118.1"/>
    <property type="molecule type" value="Genomic_DNA"/>
</dbReference>
<name>A0A9X6YJE5_BACCE</name>
<dbReference type="Pfam" id="PF13358">
    <property type="entry name" value="DDE_3"/>
    <property type="match status" value="1"/>
</dbReference>
<reference evidence="2 3" key="1">
    <citation type="submission" date="2017-09" db="EMBL/GenBank/DDBJ databases">
        <title>Large-scale bioinformatics analysis of Bacillus genomes uncovers conserved roles of natural products in bacterial physiology.</title>
        <authorList>
            <consortium name="Agbiome Team Llc"/>
            <person name="Bleich R.M."/>
            <person name="Kirk G.J."/>
            <person name="Santa Maria K.C."/>
            <person name="Allen S.E."/>
            <person name="Farag S."/>
            <person name="Shank E.A."/>
            <person name="Bowers A."/>
        </authorList>
    </citation>
    <scope>NUCLEOTIDE SEQUENCE [LARGE SCALE GENOMIC DNA]</scope>
    <source>
        <strain evidence="2 3">AFS027647</strain>
    </source>
</reference>
<evidence type="ECO:0000259" key="1">
    <source>
        <dbReference type="Pfam" id="PF13358"/>
    </source>
</evidence>
<comment type="caution">
    <text evidence="2">The sequence shown here is derived from an EMBL/GenBank/DDBJ whole genome shotgun (WGS) entry which is preliminary data.</text>
</comment>
<feature type="domain" description="Tc1-like transposase DDE" evidence="1">
    <location>
        <begin position="6"/>
        <end position="56"/>
    </location>
</feature>